<dbReference type="PANTHER" id="PTHR42648:SF18">
    <property type="entry name" value="RETROTRANSPOSON, UNCLASSIFIED-LIKE PROTEIN"/>
    <property type="match status" value="1"/>
</dbReference>
<dbReference type="InterPro" id="IPR012337">
    <property type="entry name" value="RNaseH-like_sf"/>
</dbReference>
<dbReference type="PROSITE" id="PS50994">
    <property type="entry name" value="INTEGRASE"/>
    <property type="match status" value="1"/>
</dbReference>
<evidence type="ECO:0000313" key="3">
    <source>
        <dbReference type="Proteomes" id="UP001151760"/>
    </source>
</evidence>
<dbReference type="InterPro" id="IPR039537">
    <property type="entry name" value="Retrotran_Ty1/copia-like"/>
</dbReference>
<keyword evidence="3" id="KW-1185">Reference proteome</keyword>
<comment type="caution">
    <text evidence="2">The sequence shown here is derived from an EMBL/GenBank/DDBJ whole genome shotgun (WGS) entry which is preliminary data.</text>
</comment>
<protein>
    <submittedName>
        <fullName evidence="2">Retrovirus-related pol polyprotein from transposon TNT 1-94</fullName>
    </submittedName>
</protein>
<dbReference type="Pfam" id="PF13976">
    <property type="entry name" value="gag_pre-integrs"/>
    <property type="match status" value="1"/>
</dbReference>
<gene>
    <name evidence="2" type="ORF">Tco_1070752</name>
</gene>
<dbReference type="EMBL" id="BQNB010019785">
    <property type="protein sequence ID" value="GJT89035.1"/>
    <property type="molecule type" value="Genomic_DNA"/>
</dbReference>
<dbReference type="InterPro" id="IPR025724">
    <property type="entry name" value="GAG-pre-integrase_dom"/>
</dbReference>
<organism evidence="2 3">
    <name type="scientific">Tanacetum coccineum</name>
    <dbReference type="NCBI Taxonomy" id="301880"/>
    <lineage>
        <taxon>Eukaryota</taxon>
        <taxon>Viridiplantae</taxon>
        <taxon>Streptophyta</taxon>
        <taxon>Embryophyta</taxon>
        <taxon>Tracheophyta</taxon>
        <taxon>Spermatophyta</taxon>
        <taxon>Magnoliopsida</taxon>
        <taxon>eudicotyledons</taxon>
        <taxon>Gunneridae</taxon>
        <taxon>Pentapetalae</taxon>
        <taxon>asterids</taxon>
        <taxon>campanulids</taxon>
        <taxon>Asterales</taxon>
        <taxon>Asteraceae</taxon>
        <taxon>Asteroideae</taxon>
        <taxon>Anthemideae</taxon>
        <taxon>Anthemidinae</taxon>
        <taxon>Tanacetum</taxon>
    </lineage>
</organism>
<proteinExistence type="predicted"/>
<reference evidence="2" key="1">
    <citation type="journal article" date="2022" name="Int. J. Mol. Sci.">
        <title>Draft Genome of Tanacetum Coccineum: Genomic Comparison of Closely Related Tanacetum-Family Plants.</title>
        <authorList>
            <person name="Yamashiro T."/>
            <person name="Shiraishi A."/>
            <person name="Nakayama K."/>
            <person name="Satake H."/>
        </authorList>
    </citation>
    <scope>NUCLEOTIDE SEQUENCE</scope>
</reference>
<dbReference type="Gene3D" id="3.30.420.10">
    <property type="entry name" value="Ribonuclease H-like superfamily/Ribonuclease H"/>
    <property type="match status" value="1"/>
</dbReference>
<feature type="domain" description="Integrase catalytic" evidence="1">
    <location>
        <begin position="366"/>
        <end position="486"/>
    </location>
</feature>
<dbReference type="Pfam" id="PF00665">
    <property type="entry name" value="rve"/>
    <property type="match status" value="1"/>
</dbReference>
<dbReference type="SUPFAM" id="SSF53098">
    <property type="entry name" value="Ribonuclease H-like"/>
    <property type="match status" value="1"/>
</dbReference>
<accession>A0ABQ5HMK6</accession>
<sequence length="486" mass="55118">MSSSVTPVRRYGNLASGYESYMLVVHSKQPNLTQRNVPKPLGKRGPLDTTVVQSHSETVYPRPIHQLSEITKSVYPISFIQHKYLVCPAPEPQQARSQPTGNKKNDMILQTCDANVKHTMLNLNSQLICVKCNQCMFDANHDVCFLDFVNNVNVRSKSKSAKKSQHHNIWKPTGKVFTEVGHKWKPIGRLFFIVSNSCPLTRITPKKIVHLKETTSNLVETPKPEIKVYSKRPKQIKSVGSSNKAKIVESKIANNLEPTHLWGSNAIDVPSSSSIVNDRLSRLSSGSRDTNLYTISLDDMLKTSLICLLSKASKTKSWLWHHQLSHLNFSTLNKLAKDGLARDIPKLKFQKDHLCSACALGKSKKSSHQPKAEDTNHEKLYLLHMDLCGPMYMESINEKRYILLIVDDYSRFTWVKFLRSKDEAPDAIIKCIKNIQVRLNATVRNVRTRNGTEFVNQTLCDFYENASVSHQTSIARTPLQNDIVER</sequence>
<evidence type="ECO:0000259" key="1">
    <source>
        <dbReference type="PROSITE" id="PS50994"/>
    </source>
</evidence>
<dbReference type="InterPro" id="IPR001584">
    <property type="entry name" value="Integrase_cat-core"/>
</dbReference>
<dbReference type="InterPro" id="IPR036397">
    <property type="entry name" value="RNaseH_sf"/>
</dbReference>
<dbReference type="PANTHER" id="PTHR42648">
    <property type="entry name" value="TRANSPOSASE, PUTATIVE-RELATED"/>
    <property type="match status" value="1"/>
</dbReference>
<evidence type="ECO:0000313" key="2">
    <source>
        <dbReference type="EMBL" id="GJT89035.1"/>
    </source>
</evidence>
<reference evidence="2" key="2">
    <citation type="submission" date="2022-01" db="EMBL/GenBank/DDBJ databases">
        <authorList>
            <person name="Yamashiro T."/>
            <person name="Shiraishi A."/>
            <person name="Satake H."/>
            <person name="Nakayama K."/>
        </authorList>
    </citation>
    <scope>NUCLEOTIDE SEQUENCE</scope>
</reference>
<dbReference type="Proteomes" id="UP001151760">
    <property type="component" value="Unassembled WGS sequence"/>
</dbReference>
<name>A0ABQ5HMK6_9ASTR</name>